<organism evidence="4 5">
    <name type="scientific">Erysiphe pulchra</name>
    <dbReference type="NCBI Taxonomy" id="225359"/>
    <lineage>
        <taxon>Eukaryota</taxon>
        <taxon>Fungi</taxon>
        <taxon>Dikarya</taxon>
        <taxon>Ascomycota</taxon>
        <taxon>Pezizomycotina</taxon>
        <taxon>Leotiomycetes</taxon>
        <taxon>Erysiphales</taxon>
        <taxon>Erysiphaceae</taxon>
        <taxon>Erysiphe</taxon>
    </lineage>
</organism>
<feature type="domain" description="SCP" evidence="3">
    <location>
        <begin position="349"/>
        <end position="471"/>
    </location>
</feature>
<feature type="compositionally biased region" description="Low complexity" evidence="1">
    <location>
        <begin position="281"/>
        <end position="295"/>
    </location>
</feature>
<dbReference type="Pfam" id="PF00188">
    <property type="entry name" value="CAP"/>
    <property type="match status" value="1"/>
</dbReference>
<reference evidence="4 5" key="1">
    <citation type="submission" date="2017-10" db="EMBL/GenBank/DDBJ databases">
        <title>Development of genomic resources for the powdery mildew, Erysiphe pulchra.</title>
        <authorList>
            <person name="Wadl P.A."/>
            <person name="Mack B.M."/>
            <person name="Moore G."/>
            <person name="Beltz S.B."/>
        </authorList>
    </citation>
    <scope>NUCLEOTIDE SEQUENCE [LARGE SCALE GENOMIC DNA]</scope>
    <source>
        <strain evidence="4">Cflorida</strain>
    </source>
</reference>
<feature type="region of interest" description="Disordered" evidence="1">
    <location>
        <begin position="66"/>
        <end position="117"/>
    </location>
</feature>
<feature type="region of interest" description="Disordered" evidence="1">
    <location>
        <begin position="167"/>
        <end position="337"/>
    </location>
</feature>
<dbReference type="EMBL" id="PEDP01000418">
    <property type="protein sequence ID" value="POS86065.1"/>
    <property type="molecule type" value="Genomic_DNA"/>
</dbReference>
<gene>
    <name evidence="4" type="ORF">EPUL_002329</name>
</gene>
<feature type="signal peptide" evidence="2">
    <location>
        <begin position="1"/>
        <end position="24"/>
    </location>
</feature>
<evidence type="ECO:0000256" key="1">
    <source>
        <dbReference type="SAM" id="MobiDB-lite"/>
    </source>
</evidence>
<feature type="compositionally biased region" description="Acidic residues" evidence="1">
    <location>
        <begin position="198"/>
        <end position="209"/>
    </location>
</feature>
<accession>A0A2S4PVM4</accession>
<evidence type="ECO:0000256" key="2">
    <source>
        <dbReference type="SAM" id="SignalP"/>
    </source>
</evidence>
<dbReference type="CDD" id="cd05380">
    <property type="entry name" value="CAP_euk"/>
    <property type="match status" value="1"/>
</dbReference>
<feature type="compositionally biased region" description="Basic and acidic residues" evidence="1">
    <location>
        <begin position="234"/>
        <end position="244"/>
    </location>
</feature>
<dbReference type="Proteomes" id="UP000237438">
    <property type="component" value="Unassembled WGS sequence"/>
</dbReference>
<dbReference type="PANTHER" id="PTHR10334">
    <property type="entry name" value="CYSTEINE-RICH SECRETORY PROTEIN-RELATED"/>
    <property type="match status" value="1"/>
</dbReference>
<feature type="chain" id="PRO_5015596092" description="SCP domain-containing protein" evidence="2">
    <location>
        <begin position="25"/>
        <end position="492"/>
    </location>
</feature>
<keyword evidence="5" id="KW-1185">Reference proteome</keyword>
<dbReference type="OrthoDB" id="337038at2759"/>
<evidence type="ECO:0000259" key="3">
    <source>
        <dbReference type="SMART" id="SM00198"/>
    </source>
</evidence>
<dbReference type="InterPro" id="IPR001283">
    <property type="entry name" value="CRISP-related"/>
</dbReference>
<dbReference type="AlphaFoldDB" id="A0A2S4PVM4"/>
<dbReference type="InterPro" id="IPR035940">
    <property type="entry name" value="CAP_sf"/>
</dbReference>
<comment type="caution">
    <text evidence="4">The sequence shown here is derived from an EMBL/GenBank/DDBJ whole genome shotgun (WGS) entry which is preliminary data.</text>
</comment>
<evidence type="ECO:0000313" key="4">
    <source>
        <dbReference type="EMBL" id="POS86065.1"/>
    </source>
</evidence>
<dbReference type="Gene3D" id="3.40.33.10">
    <property type="entry name" value="CAP"/>
    <property type="match status" value="1"/>
</dbReference>
<feature type="non-terminal residue" evidence="4">
    <location>
        <position position="492"/>
    </location>
</feature>
<dbReference type="STRING" id="225359.A0A2S4PVM4"/>
<evidence type="ECO:0000313" key="5">
    <source>
        <dbReference type="Proteomes" id="UP000237438"/>
    </source>
</evidence>
<dbReference type="SUPFAM" id="SSF55797">
    <property type="entry name" value="PR-1-like"/>
    <property type="match status" value="1"/>
</dbReference>
<dbReference type="SMART" id="SM00198">
    <property type="entry name" value="SCP"/>
    <property type="match status" value="1"/>
</dbReference>
<keyword evidence="2" id="KW-0732">Signal</keyword>
<feature type="compositionally biased region" description="Basic and acidic residues" evidence="1">
    <location>
        <begin position="167"/>
        <end position="176"/>
    </location>
</feature>
<feature type="compositionally biased region" description="Polar residues" evidence="1">
    <location>
        <begin position="303"/>
        <end position="321"/>
    </location>
</feature>
<dbReference type="InterPro" id="IPR014044">
    <property type="entry name" value="CAP_dom"/>
</dbReference>
<proteinExistence type="predicted"/>
<feature type="compositionally biased region" description="Polar residues" evidence="1">
    <location>
        <begin position="66"/>
        <end position="95"/>
    </location>
</feature>
<sequence>MVFRKFYLQALIFLSILGILFVSASPVSTIIELETKTVIEIVTVTVFIPFQTFPPLVDVDQHQQQLAASNEQNGTKSAQPSSDISSAQNLQNNTKTPDKLTPQDGILNNLSSPNDQEAGIAQIDPATKNNNKTIKEALENAVIPLSNEVSKVQEAVFVAPEVSKDEEVQTEIEKSPKVPPAIPEVSKAQEAAFVAPEIPEDEELEEEAGESPKIPPAVPEVPKAQEPTPVTPEIPDKEGEEAVQRPDNTQADPELFKSRAPPPLVPEVPTAQDPPETKEISAPPSSPGANGNPPSQAIPILINSPTIPNTPKTQEPQSSRESGGIKDISPKKAPQFNENTSKFLNALSDYESTALKFHNLHRTNHTSNELSWNSTLAKFALATAKTCVFEHDFSPGDGDYGQNLAAFGSSLGVKSLDKSDLLADSITNKWYNTEFRNVPFGLAKPPTSGPQFLHLTQVIWKDTRSAGNVLGQFDTEVKKPLGEGTVLTTAFD</sequence>
<feature type="compositionally biased region" description="Polar residues" evidence="1">
    <location>
        <begin position="106"/>
        <end position="115"/>
    </location>
</feature>
<name>A0A2S4PVM4_9PEZI</name>
<protein>
    <recommendedName>
        <fullName evidence="3">SCP domain-containing protein</fullName>
    </recommendedName>
</protein>